<protein>
    <submittedName>
        <fullName evidence="1">Uncharacterized protein</fullName>
    </submittedName>
</protein>
<dbReference type="AlphaFoldDB" id="A0A067J9Q8"/>
<keyword evidence="2" id="KW-1185">Reference proteome</keyword>
<organism evidence="1 2">
    <name type="scientific">Jatropha curcas</name>
    <name type="common">Barbados nut</name>
    <dbReference type="NCBI Taxonomy" id="180498"/>
    <lineage>
        <taxon>Eukaryota</taxon>
        <taxon>Viridiplantae</taxon>
        <taxon>Streptophyta</taxon>
        <taxon>Embryophyta</taxon>
        <taxon>Tracheophyta</taxon>
        <taxon>Spermatophyta</taxon>
        <taxon>Magnoliopsida</taxon>
        <taxon>eudicotyledons</taxon>
        <taxon>Gunneridae</taxon>
        <taxon>Pentapetalae</taxon>
        <taxon>rosids</taxon>
        <taxon>fabids</taxon>
        <taxon>Malpighiales</taxon>
        <taxon>Euphorbiaceae</taxon>
        <taxon>Crotonoideae</taxon>
        <taxon>Jatropheae</taxon>
        <taxon>Jatropha</taxon>
    </lineage>
</organism>
<proteinExistence type="predicted"/>
<reference evidence="1 2" key="1">
    <citation type="journal article" date="2014" name="PLoS ONE">
        <title>Global Analysis of Gene Expression Profiles in Physic Nut (Jatropha curcas L.) Seedlings Exposed to Salt Stress.</title>
        <authorList>
            <person name="Zhang L."/>
            <person name="Zhang C."/>
            <person name="Wu P."/>
            <person name="Chen Y."/>
            <person name="Li M."/>
            <person name="Jiang H."/>
            <person name="Wu G."/>
        </authorList>
    </citation>
    <scope>NUCLEOTIDE SEQUENCE [LARGE SCALE GENOMIC DNA]</scope>
    <source>
        <strain evidence="2">cv. GZQX0401</strain>
        <tissue evidence="1">Young leaves</tissue>
    </source>
</reference>
<sequence>MAPARPPFEIGTPKQQQRYNKLSLWPILSNRFIDENALAKVGLRDAVLEPLKRIGAWNPVRLVYDIVGGGKGTRLNIDVMVHMRLVEKVGDAFCIVGSQEARPDVEETEEAGDNNMEEYIPHIFPEFGTFSVQVHLKLVLPLWKHPICLTKRNYAWEPRLLNRYHAKPILGNCQSTPNCDTVATVASTSTT</sequence>
<dbReference type="OrthoDB" id="1436156at2759"/>
<dbReference type="Proteomes" id="UP000027138">
    <property type="component" value="Unassembled WGS sequence"/>
</dbReference>
<gene>
    <name evidence="1" type="ORF">JCGZ_05247</name>
</gene>
<dbReference type="EMBL" id="KK915940">
    <property type="protein sequence ID" value="KDP20501.1"/>
    <property type="molecule type" value="Genomic_DNA"/>
</dbReference>
<evidence type="ECO:0000313" key="1">
    <source>
        <dbReference type="EMBL" id="KDP20501.1"/>
    </source>
</evidence>
<accession>A0A067J9Q8</accession>
<evidence type="ECO:0000313" key="2">
    <source>
        <dbReference type="Proteomes" id="UP000027138"/>
    </source>
</evidence>
<name>A0A067J9Q8_JATCU</name>